<accession>V6AVE6</accession>
<dbReference type="GO" id="GO:0006269">
    <property type="term" value="P:DNA replication, synthesis of primer"/>
    <property type="evidence" value="ECO:0007669"/>
    <property type="project" value="UniProtKB-UniRule"/>
</dbReference>
<dbReference type="Pfam" id="PF04104">
    <property type="entry name" value="DNA_primase_lrg"/>
    <property type="match status" value="1"/>
</dbReference>
<dbReference type="PANTHER" id="PTHR10537">
    <property type="entry name" value="DNA PRIMASE LARGE SUBUNIT"/>
    <property type="match status" value="1"/>
</dbReference>
<comment type="caution">
    <text evidence="9">The sequence shown here is derived from an EMBL/GenBank/DDBJ whole genome shotgun (WGS) entry which is preliminary data.</text>
</comment>
<keyword evidence="6 7" id="KW-0411">Iron-sulfur</keyword>
<evidence type="ECO:0000313" key="9">
    <source>
        <dbReference type="EMBL" id="CDI06552.1"/>
    </source>
</evidence>
<dbReference type="EMBL" id="CBTY010000011">
    <property type="protein sequence ID" value="CDI06552.1"/>
    <property type="molecule type" value="Genomic_DNA"/>
</dbReference>
<keyword evidence="1 7" id="KW-0004">4Fe-4S</keyword>
<reference evidence="9 10" key="1">
    <citation type="journal article" date="2013" name="PLoS ONE">
        <title>Enrichment and Genome Sequence of the Group I.1a Ammonia-Oxidizing Archaeon ?Ca. Nitrosotenuis uzonensis? Representing a Clade Globally.</title>
        <authorList>
            <person name="Lebedeva E.V."/>
            <person name="Hatzenpichler R."/>
            <person name="Pelletier E."/>
            <person name="Schuster N."/>
            <person name="Hauzmayer S."/>
            <person name="Bulaev A."/>
            <person name="Grigor'eva N.V."/>
            <person name="Galushko A."/>
            <person name="Schmid M."/>
            <person name="Palatinszky M."/>
            <person name="Le Paslier D."/>
            <person name="Daims H."/>
            <person name="Wagner M."/>
        </authorList>
    </citation>
    <scope>NUCLEOTIDE SEQUENCE [LARGE SCALE GENOMIC DNA]</scope>
    <source>
        <strain evidence="9 10">N4</strain>
    </source>
</reference>
<feature type="binding site" evidence="7">
    <location>
        <position position="328"/>
    </location>
    <ligand>
        <name>[4Fe-4S] cluster</name>
        <dbReference type="ChEBI" id="CHEBI:49883"/>
    </ligand>
</feature>
<dbReference type="STRING" id="1407055.NITUZ_60079"/>
<evidence type="ECO:0000256" key="3">
    <source>
        <dbReference type="ARBA" id="ARBA00022705"/>
    </source>
</evidence>
<proteinExistence type="inferred from homology"/>
<protein>
    <recommendedName>
        <fullName evidence="7">DNA primase large subunit PriL</fullName>
    </recommendedName>
</protein>
<keyword evidence="3 7" id="KW-0235">DNA replication</keyword>
<dbReference type="InterPro" id="IPR007238">
    <property type="entry name" value="DNA_primase_lsu_euk/arc"/>
</dbReference>
<comment type="function">
    <text evidence="7">Regulatory subunit of DNA primase, an RNA polymerase that catalyzes the synthesis of short RNA molecules used as primers for DNA polymerase during DNA replication. Stabilizes and modulates the activity of the small subunit, increasing the rate of DNA synthesis, and conferring RNA synthesis capability. The DNA polymerase activity may enable DNA primase to also catalyze primer extension after primer synthesis. May also play a role in DNA repair.</text>
</comment>
<evidence type="ECO:0000256" key="4">
    <source>
        <dbReference type="ARBA" id="ARBA00022723"/>
    </source>
</evidence>
<comment type="subunit">
    <text evidence="7">Heterodimer of a small subunit (PriS) and a large subunit (PriL).</text>
</comment>
<gene>
    <name evidence="7" type="primary">priL</name>
    <name evidence="9" type="ORF">NITUZ_60079</name>
</gene>
<dbReference type="GO" id="GO:0006270">
    <property type="term" value="P:DNA replication initiation"/>
    <property type="evidence" value="ECO:0007669"/>
    <property type="project" value="TreeGrafter"/>
</dbReference>
<feature type="domain" description="DNA primase large subunit C-terminal" evidence="8">
    <location>
        <begin position="232"/>
        <end position="318"/>
    </location>
</feature>
<evidence type="ECO:0000256" key="2">
    <source>
        <dbReference type="ARBA" id="ARBA00022515"/>
    </source>
</evidence>
<dbReference type="CDD" id="cd06560">
    <property type="entry name" value="PriL"/>
    <property type="match status" value="1"/>
</dbReference>
<evidence type="ECO:0000256" key="6">
    <source>
        <dbReference type="ARBA" id="ARBA00023014"/>
    </source>
</evidence>
<name>V6AVE6_9ARCH</name>
<dbReference type="HAMAP" id="MF_00701">
    <property type="entry name" value="DNA_primase_lrg_arc"/>
    <property type="match status" value="1"/>
</dbReference>
<comment type="similarity">
    <text evidence="7">Belongs to the eukaryotic-type primase large subunit family.</text>
</comment>
<evidence type="ECO:0000256" key="1">
    <source>
        <dbReference type="ARBA" id="ARBA00022485"/>
    </source>
</evidence>
<keyword evidence="2 7" id="KW-0639">Primosome</keyword>
<dbReference type="Proteomes" id="UP000018159">
    <property type="component" value="Unassembled WGS sequence"/>
</dbReference>
<evidence type="ECO:0000256" key="7">
    <source>
        <dbReference type="HAMAP-Rule" id="MF_00701"/>
    </source>
</evidence>
<evidence type="ECO:0000256" key="5">
    <source>
        <dbReference type="ARBA" id="ARBA00023004"/>
    </source>
</evidence>
<feature type="binding site" evidence="7">
    <location>
        <position position="322"/>
    </location>
    <ligand>
        <name>[4Fe-4S] cluster</name>
        <dbReference type="ChEBI" id="CHEBI:49883"/>
    </ligand>
</feature>
<dbReference type="SUPFAM" id="SSF140914">
    <property type="entry name" value="PriB N-terminal domain-like"/>
    <property type="match status" value="1"/>
</dbReference>
<evidence type="ECO:0000259" key="8">
    <source>
        <dbReference type="Pfam" id="PF04104"/>
    </source>
</evidence>
<keyword evidence="10" id="KW-1185">Reference proteome</keyword>
<feature type="binding site" evidence="7">
    <location>
        <position position="240"/>
    </location>
    <ligand>
        <name>[4Fe-4S] cluster</name>
        <dbReference type="ChEBI" id="CHEBI:49883"/>
    </ligand>
</feature>
<dbReference type="GO" id="GO:1990077">
    <property type="term" value="C:primosome complex"/>
    <property type="evidence" value="ECO:0007669"/>
    <property type="project" value="UniProtKB-KW"/>
</dbReference>
<dbReference type="PANTHER" id="PTHR10537:SF3">
    <property type="entry name" value="DNA PRIMASE LARGE SUBUNIT"/>
    <property type="match status" value="1"/>
</dbReference>
<dbReference type="GO" id="GO:0051539">
    <property type="term" value="F:4 iron, 4 sulfur cluster binding"/>
    <property type="evidence" value="ECO:0007669"/>
    <property type="project" value="UniProtKB-UniRule"/>
</dbReference>
<keyword evidence="5 7" id="KW-0408">Iron</keyword>
<dbReference type="GO" id="GO:0003899">
    <property type="term" value="F:DNA-directed RNA polymerase activity"/>
    <property type="evidence" value="ECO:0007669"/>
    <property type="project" value="InterPro"/>
</dbReference>
<sequence>MAIDVINSVLILGREEIARYPFLTEAGNYLREKGFTLEQFAKDEDLQPIVDLAVRRIETAADGKIFNSDFSIKNLDMEVFSFLIAVVLLKQSGMNTLIKRFSLAEARRAERFLERDLNDSANKTSELAIKIIRELFSMNITKNSDYFVIPASDYLKHAVHFHEQEWKLVNRLVDNGSVFLTAHETVRLIRKELDNFISSKIRSSSIPDVAESFRQPVEQLLLLAKKFNVQIVETTEYPPCIKHAMEIMNKGENLPHSGRFMLATYLLNKGQSIEEIAPLFKNAPDYNEKITLYQLKHLAGNFGSGTKYACPSCEKLRSENLCFAIPECNNIINPLQFGRKKVNA</sequence>
<organism evidence="9 10">
    <name type="scientific">Candidatus Nitrosotenuis uzonensis</name>
    <dbReference type="NCBI Taxonomy" id="1407055"/>
    <lineage>
        <taxon>Archaea</taxon>
        <taxon>Nitrososphaerota</taxon>
        <taxon>Candidatus Nitrosotenuis</taxon>
    </lineage>
</organism>
<comment type="cofactor">
    <cofactor evidence="7">
        <name>[4Fe-4S] cluster</name>
        <dbReference type="ChEBI" id="CHEBI:49883"/>
    </cofactor>
    <text evidence="7">Binds 1 [4Fe-4S] cluster.</text>
</comment>
<dbReference type="InterPro" id="IPR058560">
    <property type="entry name" value="DNA_primase_C"/>
</dbReference>
<dbReference type="GO" id="GO:0046872">
    <property type="term" value="F:metal ion binding"/>
    <property type="evidence" value="ECO:0007669"/>
    <property type="project" value="UniProtKB-KW"/>
</dbReference>
<evidence type="ECO:0000313" key="10">
    <source>
        <dbReference type="Proteomes" id="UP000018159"/>
    </source>
</evidence>
<feature type="binding site" evidence="7">
    <location>
        <position position="313"/>
    </location>
    <ligand>
        <name>[4Fe-4S] cluster</name>
        <dbReference type="ChEBI" id="CHEBI:49883"/>
    </ligand>
</feature>
<keyword evidence="4 7" id="KW-0479">Metal-binding</keyword>
<dbReference type="AlphaFoldDB" id="V6AVE6"/>
<dbReference type="InterPro" id="IPR023642">
    <property type="entry name" value="DNA_primase_lsu_PriL"/>
</dbReference>